<evidence type="ECO:0000313" key="2">
    <source>
        <dbReference type="Proteomes" id="UP001432251"/>
    </source>
</evidence>
<keyword evidence="2" id="KW-1185">Reference proteome</keyword>
<accession>A0ACD5AIA4</accession>
<protein>
    <submittedName>
        <fullName evidence="1">RelA/SpoT domain-containing protein</fullName>
    </submittedName>
</protein>
<proteinExistence type="predicted"/>
<dbReference type="EMBL" id="CP146022">
    <property type="protein sequence ID" value="WWQ66941.1"/>
    <property type="molecule type" value="Genomic_DNA"/>
</dbReference>
<name>A0ACD5AIA4_9ACTN</name>
<gene>
    <name evidence="1" type="ORF">V2W30_28825</name>
</gene>
<dbReference type="Proteomes" id="UP001432251">
    <property type="component" value="Chromosome"/>
</dbReference>
<organism evidence="1 2">
    <name type="scientific">Streptomyces citrinus</name>
    <dbReference type="NCBI Taxonomy" id="3118173"/>
    <lineage>
        <taxon>Bacteria</taxon>
        <taxon>Bacillati</taxon>
        <taxon>Actinomycetota</taxon>
        <taxon>Actinomycetes</taxon>
        <taxon>Kitasatosporales</taxon>
        <taxon>Streptomycetaceae</taxon>
        <taxon>Streptomyces</taxon>
    </lineage>
</organism>
<evidence type="ECO:0000313" key="1">
    <source>
        <dbReference type="EMBL" id="WWQ66941.1"/>
    </source>
</evidence>
<sequence>MSKSAVQKLGKRLEVPGQASEEALTLLEDWLVDYDELLSAARGVVDELCDTLEWPLGVTHRLKTTDTLVQKLQRAKEKGASTNLARIQDIAGIRVSGAVTLEEQDQLRDWIIDRFERQGHSCSTKDRRIEPVVGYRAVHVIVSLDGRYVEVQLRTMGQDLWANVFERIADIFGRGIRYGEPPESGGQAVADVIESMEAISARLYELECMAYAEEGSKSDRDATMNAQQPLLAKLHEVLGYTEEIKGRLST</sequence>
<reference evidence="1" key="1">
    <citation type="journal article" date="2025" name="Int. J. Syst. Evol. Microbiol.">
        <title>Streptomyces citrinus sp. nov., with yellow diffusible pigment.</title>
        <authorList>
            <person name="He Y."/>
            <person name="Yang E."/>
            <person name="Xu J."/>
            <person name="Sun Y."/>
            <person name="Sun L."/>
        </authorList>
    </citation>
    <scope>NUCLEOTIDE SEQUENCE</scope>
    <source>
        <strain evidence="1">Q6</strain>
    </source>
</reference>